<reference evidence="1 2" key="1">
    <citation type="journal article" date="2014" name="J. Biotechnol.">
        <title>Complete genome sequence of the actinobacterium Amycolatopsis japonica MG417-CF17(T) (=DSM 44213T) producing (S,S)-N,N'-ethylenediaminedisuccinic acid.</title>
        <authorList>
            <person name="Stegmann E."/>
            <person name="Albersmeier A."/>
            <person name="Spohn M."/>
            <person name="Gert H."/>
            <person name="Weber T."/>
            <person name="Wohlleben W."/>
            <person name="Kalinowski J."/>
            <person name="Ruckert C."/>
        </authorList>
    </citation>
    <scope>NUCLEOTIDE SEQUENCE [LARGE SCALE GENOMIC DNA]</scope>
    <source>
        <strain evidence="2">MG417-CF17 (DSM 44213)</strain>
    </source>
</reference>
<organism evidence="1 2">
    <name type="scientific">Amycolatopsis japonica</name>
    <dbReference type="NCBI Taxonomy" id="208439"/>
    <lineage>
        <taxon>Bacteria</taxon>
        <taxon>Bacillati</taxon>
        <taxon>Actinomycetota</taxon>
        <taxon>Actinomycetes</taxon>
        <taxon>Pseudonocardiales</taxon>
        <taxon>Pseudonocardiaceae</taxon>
        <taxon>Amycolatopsis</taxon>
        <taxon>Amycolatopsis japonica group</taxon>
    </lineage>
</organism>
<name>A0A075UHM6_9PSEU</name>
<dbReference type="RefSeq" id="WP_038507987.1">
    <property type="nucleotide sequence ID" value="NZ_CP008953.1"/>
</dbReference>
<keyword evidence="2" id="KW-1185">Reference proteome</keyword>
<dbReference type="KEGG" id="aja:AJAP_03005"/>
<evidence type="ECO:0000313" key="1">
    <source>
        <dbReference type="EMBL" id="AIG73527.1"/>
    </source>
</evidence>
<accession>A0A075UHM6</accession>
<proteinExistence type="predicted"/>
<protein>
    <submittedName>
        <fullName evidence="1">Putative membrane protein</fullName>
    </submittedName>
</protein>
<evidence type="ECO:0000313" key="2">
    <source>
        <dbReference type="Proteomes" id="UP000028492"/>
    </source>
</evidence>
<dbReference type="AlphaFoldDB" id="A0A075UHM6"/>
<dbReference type="HOGENOM" id="CLU_2646537_0_0_11"/>
<gene>
    <name evidence="1" type="ORF">AJAP_03005</name>
</gene>
<dbReference type="STRING" id="208439.AJAP_03005"/>
<dbReference type="Proteomes" id="UP000028492">
    <property type="component" value="Chromosome"/>
</dbReference>
<sequence length="76" mass="8168">MTGDKKRHKMSIGVVAVVLVAGGVLAGAGRAVLVYRATSVVSNVKLDGLIERNRTISGVHRGFAALVRYFEEGKWK</sequence>
<dbReference type="EMBL" id="CP008953">
    <property type="protein sequence ID" value="AIG73527.1"/>
    <property type="molecule type" value="Genomic_DNA"/>
</dbReference>